<proteinExistence type="predicted"/>
<dbReference type="AlphaFoldDB" id="A0A1E3BPW0"/>
<name>A0A1E3BPW0_ASPCR</name>
<evidence type="ECO:0000313" key="1">
    <source>
        <dbReference type="EMBL" id="ODM23013.1"/>
    </source>
</evidence>
<accession>A0A1E3BPW0</accession>
<keyword evidence="2" id="KW-1185">Reference proteome</keyword>
<dbReference type="Proteomes" id="UP000094569">
    <property type="component" value="Unassembled WGS sequence"/>
</dbReference>
<reference evidence="1 2" key="1">
    <citation type="journal article" date="2016" name="BMC Genomics">
        <title>Comparative genomic and transcriptomic analyses of the Fuzhuan brick tea-fermentation fungus Aspergillus cristatus.</title>
        <authorList>
            <person name="Ge Y."/>
            <person name="Wang Y."/>
            <person name="Liu Y."/>
            <person name="Tan Y."/>
            <person name="Ren X."/>
            <person name="Zhang X."/>
            <person name="Hyde K.D."/>
            <person name="Liu Y."/>
            <person name="Liu Z."/>
        </authorList>
    </citation>
    <scope>NUCLEOTIDE SEQUENCE [LARGE SCALE GENOMIC DNA]</scope>
    <source>
        <strain evidence="1 2">GZAAS20.1005</strain>
    </source>
</reference>
<dbReference type="EMBL" id="JXNT01000001">
    <property type="protein sequence ID" value="ODM23013.1"/>
    <property type="molecule type" value="Genomic_DNA"/>
</dbReference>
<comment type="caution">
    <text evidence="1">The sequence shown here is derived from an EMBL/GenBank/DDBJ whole genome shotgun (WGS) entry which is preliminary data.</text>
</comment>
<evidence type="ECO:0000313" key="2">
    <source>
        <dbReference type="Proteomes" id="UP000094569"/>
    </source>
</evidence>
<dbReference type="OrthoDB" id="5428321at2759"/>
<dbReference type="STRING" id="573508.A0A1E3BPW0"/>
<organism evidence="1 2">
    <name type="scientific">Aspergillus cristatus</name>
    <name type="common">Chinese Fuzhuan brick tea-fermentation fungus</name>
    <name type="synonym">Eurotium cristatum</name>
    <dbReference type="NCBI Taxonomy" id="573508"/>
    <lineage>
        <taxon>Eukaryota</taxon>
        <taxon>Fungi</taxon>
        <taxon>Dikarya</taxon>
        <taxon>Ascomycota</taxon>
        <taxon>Pezizomycotina</taxon>
        <taxon>Eurotiomycetes</taxon>
        <taxon>Eurotiomycetidae</taxon>
        <taxon>Eurotiales</taxon>
        <taxon>Aspergillaceae</taxon>
        <taxon>Aspergillus</taxon>
        <taxon>Aspergillus subgen. Aspergillus</taxon>
    </lineage>
</organism>
<sequence length="93" mass="10716">MSEEDHYEPISDHSFTATIQKLERDNQQIQLEFKEFQAKAQAELLDAEQNVLLWKAAAESYELKLNEMKETIPPALDTLALHLSTYFGSEKSE</sequence>
<protein>
    <submittedName>
        <fullName evidence="1">Uncharacterized protein</fullName>
    </submittedName>
</protein>
<gene>
    <name evidence="1" type="ORF">SI65_00602</name>
</gene>
<dbReference type="VEuPathDB" id="FungiDB:SI65_00602"/>